<dbReference type="GO" id="GO:0016757">
    <property type="term" value="F:glycosyltransferase activity"/>
    <property type="evidence" value="ECO:0007669"/>
    <property type="project" value="InterPro"/>
</dbReference>
<dbReference type="SUPFAM" id="SSF53756">
    <property type="entry name" value="UDP-Glycosyltransferase/glycogen phosphorylase"/>
    <property type="match status" value="1"/>
</dbReference>
<proteinExistence type="predicted"/>
<dbReference type="InterPro" id="IPR028098">
    <property type="entry name" value="Glyco_trans_4-like_N"/>
</dbReference>
<gene>
    <name evidence="4" type="ORF">CLH61_05520</name>
</gene>
<accession>A0A2G1UPY5</accession>
<evidence type="ECO:0000313" key="4">
    <source>
        <dbReference type="EMBL" id="PHQ16523.1"/>
    </source>
</evidence>
<name>A0A2G1UPY5_9GAMM</name>
<keyword evidence="5" id="KW-1185">Reference proteome</keyword>
<dbReference type="InterPro" id="IPR001296">
    <property type="entry name" value="Glyco_trans_1"/>
</dbReference>
<evidence type="ECO:0000256" key="1">
    <source>
        <dbReference type="ARBA" id="ARBA00022679"/>
    </source>
</evidence>
<dbReference type="PANTHER" id="PTHR46401:SF2">
    <property type="entry name" value="GLYCOSYLTRANSFERASE WBBK-RELATED"/>
    <property type="match status" value="1"/>
</dbReference>
<feature type="domain" description="Glycosyl transferase family 1" evidence="2">
    <location>
        <begin position="208"/>
        <end position="368"/>
    </location>
</feature>
<keyword evidence="1 4" id="KW-0808">Transferase</keyword>
<protein>
    <submittedName>
        <fullName evidence="4">Group 1 glycosyl transferase</fullName>
    </submittedName>
</protein>
<sequence length="387" mass="43084">MNKGRKLVAYVGPYSFPDGGAAARRIYGNCLSLRSAGYDVVVSSGQLADSQEEMFNGIPVVSLNERRHEHLPTLLKHLMYFSAGKNTISWLDSLERKPDAIILYSGYSPYLIRLLPWARKNNVKLIFDVVEWYDPPNWLSRFMSPYFLNIELAMRFFIKKCDGLIVISEYLKKYYAHQVKNIIKVPPTANLACGDVVERDSSDNAVKFVYAGTPGKKDALSSIILAILRAGASGQNVELHIAGVSRNNLGDFIPVSGFSQSEIDKVIKCHGILSHRDTISLVRSSDYSIILRPNIRSVQAGFPTKFVESMAVGTPVIANLTSDLGVYLKDGVNGLICPNFDVESLVKVIARSVDLAQDQIMRKRAKETADVYFSPDNYSEEFIKLIG</sequence>
<evidence type="ECO:0000259" key="3">
    <source>
        <dbReference type="Pfam" id="PF13579"/>
    </source>
</evidence>
<dbReference type="GO" id="GO:0009103">
    <property type="term" value="P:lipopolysaccharide biosynthetic process"/>
    <property type="evidence" value="ECO:0007669"/>
    <property type="project" value="TreeGrafter"/>
</dbReference>
<comment type="caution">
    <text evidence="4">The sequence shown here is derived from an EMBL/GenBank/DDBJ whole genome shotgun (WGS) entry which is preliminary data.</text>
</comment>
<dbReference type="Pfam" id="PF13579">
    <property type="entry name" value="Glyco_trans_4_4"/>
    <property type="match status" value="1"/>
</dbReference>
<reference evidence="4 5" key="1">
    <citation type="submission" date="2017-09" db="EMBL/GenBank/DDBJ databases">
        <title>The draft genome sequences of Marinobacter sp. PWS21.</title>
        <authorList>
            <person name="Cao J."/>
        </authorList>
    </citation>
    <scope>NUCLEOTIDE SEQUENCE [LARGE SCALE GENOMIC DNA]</scope>
    <source>
        <strain evidence="4 5">PWS21</strain>
    </source>
</reference>
<evidence type="ECO:0000313" key="5">
    <source>
        <dbReference type="Proteomes" id="UP000231409"/>
    </source>
</evidence>
<dbReference type="Pfam" id="PF00534">
    <property type="entry name" value="Glycos_transf_1"/>
    <property type="match status" value="1"/>
</dbReference>
<dbReference type="Proteomes" id="UP000231409">
    <property type="component" value="Unassembled WGS sequence"/>
</dbReference>
<dbReference type="EMBL" id="NTFH01000004">
    <property type="protein sequence ID" value="PHQ16523.1"/>
    <property type="molecule type" value="Genomic_DNA"/>
</dbReference>
<dbReference type="PANTHER" id="PTHR46401">
    <property type="entry name" value="GLYCOSYLTRANSFERASE WBBK-RELATED"/>
    <property type="match status" value="1"/>
</dbReference>
<feature type="domain" description="Glycosyltransferase subfamily 4-like N-terminal" evidence="3">
    <location>
        <begin position="20"/>
        <end position="176"/>
    </location>
</feature>
<organism evidence="4 5">
    <name type="scientific">Marinobacter profundi</name>
    <dbReference type="NCBI Taxonomy" id="2666256"/>
    <lineage>
        <taxon>Bacteria</taxon>
        <taxon>Pseudomonadati</taxon>
        <taxon>Pseudomonadota</taxon>
        <taxon>Gammaproteobacteria</taxon>
        <taxon>Pseudomonadales</taxon>
        <taxon>Marinobacteraceae</taxon>
        <taxon>Marinobacter</taxon>
    </lineage>
</organism>
<dbReference type="Gene3D" id="3.40.50.2000">
    <property type="entry name" value="Glycogen Phosphorylase B"/>
    <property type="match status" value="2"/>
</dbReference>
<evidence type="ECO:0000259" key="2">
    <source>
        <dbReference type="Pfam" id="PF00534"/>
    </source>
</evidence>
<dbReference type="RefSeq" id="WP_099613686.1">
    <property type="nucleotide sequence ID" value="NZ_KZ319368.1"/>
</dbReference>
<dbReference type="AlphaFoldDB" id="A0A2G1UPY5"/>